<feature type="domain" description="Response regulatory" evidence="4">
    <location>
        <begin position="1"/>
        <end position="79"/>
    </location>
</feature>
<evidence type="ECO:0000259" key="4">
    <source>
        <dbReference type="PROSITE" id="PS50110"/>
    </source>
</evidence>
<dbReference type="OrthoDB" id="9800897at2"/>
<keyword evidence="2" id="KW-0902">Two-component regulatory system</keyword>
<evidence type="ECO:0000313" key="6">
    <source>
        <dbReference type="Proteomes" id="UP000030856"/>
    </source>
</evidence>
<comment type="caution">
    <text evidence="5">The sequence shown here is derived from an EMBL/GenBank/DDBJ whole genome shotgun (WGS) entry which is preliminary data.</text>
</comment>
<gene>
    <name evidence="5" type="ORF">JV46_25370</name>
</gene>
<evidence type="ECO:0000256" key="1">
    <source>
        <dbReference type="ARBA" id="ARBA00022553"/>
    </source>
</evidence>
<organism evidence="5 6">
    <name type="scientific">Solemya velum gill symbiont</name>
    <dbReference type="NCBI Taxonomy" id="2340"/>
    <lineage>
        <taxon>Bacteria</taxon>
        <taxon>Pseudomonadati</taxon>
        <taxon>Pseudomonadota</taxon>
        <taxon>Gammaproteobacteria</taxon>
        <taxon>sulfur-oxidizing symbionts</taxon>
    </lineage>
</organism>
<reference evidence="5 6" key="1">
    <citation type="journal article" date="2014" name="BMC Genomics">
        <title>The genome of the intracellular bacterium of the coastal bivalve, Solemya velum: a blueprint for thriving in and out of symbiosis.</title>
        <authorList>
            <person name="Dmytrenko O."/>
            <person name="Russell S.L."/>
            <person name="Loo W.T."/>
            <person name="Fontanez K.M."/>
            <person name="Liao L."/>
            <person name="Roeselers G."/>
            <person name="Sharma R."/>
            <person name="Stewart F.J."/>
            <person name="Newton I.L."/>
            <person name="Woyke T."/>
            <person name="Wu D."/>
            <person name="Lang J.M."/>
            <person name="Eisen J.A."/>
            <person name="Cavanaugh C.M."/>
        </authorList>
    </citation>
    <scope>NUCLEOTIDE SEQUENCE [LARGE SCALE GENOMIC DNA]</scope>
    <source>
        <strain evidence="5 6">WH</strain>
    </source>
</reference>
<keyword evidence="1 3" id="KW-0597">Phosphoprotein</keyword>
<evidence type="ECO:0000256" key="3">
    <source>
        <dbReference type="PROSITE-ProRule" id="PRU00169"/>
    </source>
</evidence>
<dbReference type="STRING" id="2340.JV46_25370"/>
<keyword evidence="6" id="KW-1185">Reference proteome</keyword>
<proteinExistence type="predicted"/>
<dbReference type="EMBL" id="JRAA01000003">
    <property type="protein sequence ID" value="KHF24505.1"/>
    <property type="molecule type" value="Genomic_DNA"/>
</dbReference>
<name>A0A0B0H5X4_SOVGS</name>
<feature type="modified residue" description="4-aspartylphosphate" evidence="3">
    <location>
        <position position="13"/>
    </location>
</feature>
<dbReference type="SUPFAM" id="SSF52172">
    <property type="entry name" value="CheY-like"/>
    <property type="match status" value="1"/>
</dbReference>
<dbReference type="Gene3D" id="3.40.50.2300">
    <property type="match status" value="1"/>
</dbReference>
<dbReference type="Proteomes" id="UP000030856">
    <property type="component" value="Unassembled WGS sequence"/>
</dbReference>
<dbReference type="AlphaFoldDB" id="A0A0B0H5X4"/>
<sequence length="79" mass="9163">MLGANVFDVLLIDRQMPVMDGTEVARHIRQQEQSKDLSAIGLTDNALKGDKEKVFLPAWMITWPNYSTRSSYFQFWLNK</sequence>
<dbReference type="PROSITE" id="PS50110">
    <property type="entry name" value="RESPONSE_REGULATORY"/>
    <property type="match status" value="1"/>
</dbReference>
<dbReference type="PANTHER" id="PTHR45339">
    <property type="entry name" value="HYBRID SIGNAL TRANSDUCTION HISTIDINE KINASE J"/>
    <property type="match status" value="1"/>
</dbReference>
<protein>
    <submittedName>
        <fullName evidence="5">CheY-like receiver</fullName>
    </submittedName>
</protein>
<evidence type="ECO:0000313" key="5">
    <source>
        <dbReference type="EMBL" id="KHF24505.1"/>
    </source>
</evidence>
<dbReference type="InterPro" id="IPR001789">
    <property type="entry name" value="Sig_transdc_resp-reg_receiver"/>
</dbReference>
<accession>A0A0B0H5X4</accession>
<dbReference type="PANTHER" id="PTHR45339:SF1">
    <property type="entry name" value="HYBRID SIGNAL TRANSDUCTION HISTIDINE KINASE J"/>
    <property type="match status" value="1"/>
</dbReference>
<dbReference type="InterPro" id="IPR011006">
    <property type="entry name" value="CheY-like_superfamily"/>
</dbReference>
<evidence type="ECO:0000256" key="2">
    <source>
        <dbReference type="ARBA" id="ARBA00023012"/>
    </source>
</evidence>
<dbReference type="GO" id="GO:0000160">
    <property type="term" value="P:phosphorelay signal transduction system"/>
    <property type="evidence" value="ECO:0007669"/>
    <property type="project" value="UniProtKB-KW"/>
</dbReference>